<evidence type="ECO:0008006" key="4">
    <source>
        <dbReference type="Google" id="ProtNLM"/>
    </source>
</evidence>
<dbReference type="EMBL" id="PDXD01000029">
    <property type="protein sequence ID" value="RYN71912.1"/>
    <property type="molecule type" value="Genomic_DNA"/>
</dbReference>
<keyword evidence="1" id="KW-0472">Membrane</keyword>
<evidence type="ECO:0000313" key="2">
    <source>
        <dbReference type="EMBL" id="RYN71912.1"/>
    </source>
</evidence>
<dbReference type="AlphaFoldDB" id="A0A4Q4NAE0"/>
<protein>
    <recommendedName>
        <fullName evidence="4">CUE domain-containing protein</fullName>
    </recommendedName>
</protein>
<sequence length="252" mass="27833">MIEFIVIAGAATSATAWVYELKFHKFLDLPPELRLNVYTRSLSTVARCGCGTNTDLVGTILTRYDIEPTPKTSDQSLTKIMEVFQFLFYLWLLFVDVAIAIAIAIAIANTPVANLSLSRSMSHLLIPSNAERLRNTYFGLETAFKTDEMIAILASLHPTQSQESLLETLVRCNGSIEQAEEVLAEEARANASRVFVDLTLSSPVIKPENLDDSRKVNHYARTGSLGNSSSPYLTMFLHAFSDCTMGPSNSQE</sequence>
<keyword evidence="1" id="KW-1133">Transmembrane helix</keyword>
<reference evidence="3" key="1">
    <citation type="journal article" date="2019" name="bioRxiv">
        <title>Genomics, evolutionary history and diagnostics of the Alternaria alternata species group including apple and Asian pear pathotypes.</title>
        <authorList>
            <person name="Armitage A.D."/>
            <person name="Cockerton H.M."/>
            <person name="Sreenivasaprasad S."/>
            <person name="Woodhall J.W."/>
            <person name="Lane C.R."/>
            <person name="Harrison R.J."/>
            <person name="Clarkson J.P."/>
        </authorList>
    </citation>
    <scope>NUCLEOTIDE SEQUENCE [LARGE SCALE GENOMIC DNA]</scope>
    <source>
        <strain evidence="3">FERA 1177</strain>
    </source>
</reference>
<comment type="caution">
    <text evidence="2">The sequence shown here is derived from an EMBL/GenBank/DDBJ whole genome shotgun (WGS) entry which is preliminary data.</text>
</comment>
<evidence type="ECO:0000256" key="1">
    <source>
        <dbReference type="SAM" id="Phobius"/>
    </source>
</evidence>
<gene>
    <name evidence="2" type="ORF">AA0117_g9017</name>
</gene>
<dbReference type="Proteomes" id="UP000291422">
    <property type="component" value="Unassembled WGS sequence"/>
</dbReference>
<dbReference type="VEuPathDB" id="FungiDB:CC77DRAFT_283663"/>
<proteinExistence type="predicted"/>
<evidence type="ECO:0000313" key="3">
    <source>
        <dbReference type="Proteomes" id="UP000291422"/>
    </source>
</evidence>
<feature type="transmembrane region" description="Helical" evidence="1">
    <location>
        <begin position="86"/>
        <end position="112"/>
    </location>
</feature>
<keyword evidence="1" id="KW-0812">Transmembrane</keyword>
<accession>A0A4Q4NAE0</accession>
<organism evidence="2 3">
    <name type="scientific">Alternaria alternata</name>
    <name type="common">Alternaria rot fungus</name>
    <name type="synonym">Torula alternata</name>
    <dbReference type="NCBI Taxonomy" id="5599"/>
    <lineage>
        <taxon>Eukaryota</taxon>
        <taxon>Fungi</taxon>
        <taxon>Dikarya</taxon>
        <taxon>Ascomycota</taxon>
        <taxon>Pezizomycotina</taxon>
        <taxon>Dothideomycetes</taxon>
        <taxon>Pleosporomycetidae</taxon>
        <taxon>Pleosporales</taxon>
        <taxon>Pleosporineae</taxon>
        <taxon>Pleosporaceae</taxon>
        <taxon>Alternaria</taxon>
        <taxon>Alternaria sect. Alternaria</taxon>
        <taxon>Alternaria alternata complex</taxon>
    </lineage>
</organism>
<name>A0A4Q4NAE0_ALTAL</name>